<accession>A0AAE9BMP8</accession>
<organism evidence="2 3">
    <name type="scientific">Pseudomonas phage PHB09</name>
    <dbReference type="NCBI Taxonomy" id="2867265"/>
    <lineage>
        <taxon>Viruses</taxon>
        <taxon>Duplodnaviria</taxon>
        <taxon>Heunggongvirae</taxon>
        <taxon>Uroviricota</taxon>
        <taxon>Caudoviricetes</taxon>
        <taxon>Vandenendeviridae</taxon>
        <taxon>Gorskivirinae</taxon>
        <taxon>Dilongvirus</taxon>
        <taxon>Dilongvirus PHB09</taxon>
    </lineage>
</organism>
<gene>
    <name evidence="2" type="ORF">PHB09_059</name>
</gene>
<dbReference type="Gene3D" id="2.60.40.3940">
    <property type="match status" value="1"/>
</dbReference>
<dbReference type="Pfam" id="PF21882">
    <property type="entry name" value="Gp53-like_C"/>
    <property type="match status" value="1"/>
</dbReference>
<name>A0AAE9BMP8_9CAUD</name>
<keyword evidence="3" id="KW-1185">Reference proteome</keyword>
<evidence type="ECO:0000313" key="2">
    <source>
        <dbReference type="EMBL" id="UAV84555.1"/>
    </source>
</evidence>
<dbReference type="InterPro" id="IPR054075">
    <property type="entry name" value="Gp53-like_C"/>
</dbReference>
<reference evidence="2" key="1">
    <citation type="submission" date="2021-09" db="EMBL/GenBank/DDBJ databases">
        <authorList>
            <person name="Liu Y."/>
        </authorList>
    </citation>
    <scope>NUCLEOTIDE SEQUENCE</scope>
</reference>
<proteinExistence type="predicted"/>
<evidence type="ECO:0000313" key="3">
    <source>
        <dbReference type="Proteomes" id="UP000827914"/>
    </source>
</evidence>
<dbReference type="EMBL" id="OK040171">
    <property type="protein sequence ID" value="UAV84555.1"/>
    <property type="molecule type" value="Genomic_DNA"/>
</dbReference>
<protein>
    <submittedName>
        <fullName evidence="2">Tail fiber protein</fullName>
    </submittedName>
</protein>
<evidence type="ECO:0000259" key="1">
    <source>
        <dbReference type="Pfam" id="PF21882"/>
    </source>
</evidence>
<dbReference type="Proteomes" id="UP000827914">
    <property type="component" value="Segment"/>
</dbReference>
<sequence>MNITKPIGLSNIWANGGTKKDPGAAKVNIGWVVQLPPYEYQNWVDNRQDQAIAHISQHGIPEWDSQTEYQGLLSYTQGSNGIIYKCIQTNTNKDPANILNDQYWSQAFETYGAVAVVSAALADHIRNYQTLAGIGNVGTARANLSVYSKTESDTRFASLNGSASQVFSVGVATQPQHAVRLSQVSGLVTQATEADLGVVRLATNGVVESGTDNTTVITPLKAATVYLKKSANLGGLPNVSQARLNLGLGSAATYSITSFLQPGNNLGDIPNKQAARDNLGLTSSATRTEDYFVRTGLNLSDLPSKSASRSNLGLGSAATYNVDSFLQPGYNFGDVPDKGAARNNLGLGQLATFSASQVLQPGNNLGDLTNVQSARNFLGLGSAATKNVAGFSGDFDFSSNVGGSSNWYRLPNGLIHQFGSTTISNNTRVNFPVAMNAASVQLTIANVQIASNLSNRSVGVGNVDSNGFSATSTFGNSIATVAVFWHATGWL</sequence>
<feature type="domain" description="Putative tail fiber protein gp53-like C-terminal" evidence="1">
    <location>
        <begin position="409"/>
        <end position="490"/>
    </location>
</feature>